<evidence type="ECO:0000256" key="1">
    <source>
        <dbReference type="ARBA" id="ARBA00006484"/>
    </source>
</evidence>
<organism evidence="4 5">
    <name type="scientific">Austwickia chelonae NBRC 105200</name>
    <dbReference type="NCBI Taxonomy" id="1184607"/>
    <lineage>
        <taxon>Bacteria</taxon>
        <taxon>Bacillati</taxon>
        <taxon>Actinomycetota</taxon>
        <taxon>Actinomycetes</taxon>
        <taxon>Micrococcales</taxon>
        <taxon>Dermatophilaceae</taxon>
        <taxon>Austwickia</taxon>
    </lineage>
</organism>
<dbReference type="PRINTS" id="PR00081">
    <property type="entry name" value="GDHRDH"/>
</dbReference>
<dbReference type="Gene3D" id="3.40.50.720">
    <property type="entry name" value="NAD(P)-binding Rossmann-like Domain"/>
    <property type="match status" value="1"/>
</dbReference>
<dbReference type="PROSITE" id="PS00061">
    <property type="entry name" value="ADH_SHORT"/>
    <property type="match status" value="1"/>
</dbReference>
<feature type="region of interest" description="Disordered" evidence="3">
    <location>
        <begin position="316"/>
        <end position="336"/>
    </location>
</feature>
<evidence type="ECO:0000313" key="5">
    <source>
        <dbReference type="Proteomes" id="UP000008495"/>
    </source>
</evidence>
<dbReference type="eggNOG" id="COG0300">
    <property type="taxonomic scope" value="Bacteria"/>
</dbReference>
<evidence type="ECO:0000313" key="4">
    <source>
        <dbReference type="EMBL" id="GAB78011.1"/>
    </source>
</evidence>
<keyword evidence="5" id="KW-1185">Reference proteome</keyword>
<evidence type="ECO:0000256" key="3">
    <source>
        <dbReference type="SAM" id="MobiDB-lite"/>
    </source>
</evidence>
<keyword evidence="2" id="KW-0560">Oxidoreductase</keyword>
<dbReference type="GO" id="GO:0016020">
    <property type="term" value="C:membrane"/>
    <property type="evidence" value="ECO:0007669"/>
    <property type="project" value="TreeGrafter"/>
</dbReference>
<dbReference type="InterPro" id="IPR020904">
    <property type="entry name" value="Sc_DH/Rdtase_CS"/>
</dbReference>
<sequence>MVRLPSFSAALARPGPLPPSPVAVVVGASRGLGLLVCRELAARGCRVVGLARSEESLAEARERMRDWGYGLETYRADVTDVDGLGTALRRVTAEVGEIDVAVHVAGVIQVGPAESMTREHYRTCIDIMLWGPINLAFAVLPGMRARRRGRFGVVTSIGGKISVPHLLPYSTAKFGAVGFTEGLRAELHGSGVTATTIVPGLMRTGSHLAAQFTGDQAKEYAWFAPGACLPVVAMDAERAAGRIADGVLAGRGMVVLSPWAQAAVRVAGALPSMTGTMLGLGGRLLPRPPAGDPTASGTVDGRAARAMADAPWLERLTGRGDRAASRFGEQASSSRG</sequence>
<dbReference type="PANTHER" id="PTHR44196">
    <property type="entry name" value="DEHYDROGENASE/REDUCTASE SDR FAMILY MEMBER 7B"/>
    <property type="match status" value="1"/>
</dbReference>
<dbReference type="OrthoDB" id="151996at2"/>
<protein>
    <submittedName>
        <fullName evidence="4">Putative oxidoreductase</fullName>
    </submittedName>
</protein>
<name>K6UMD1_9MICO</name>
<dbReference type="SUPFAM" id="SSF51735">
    <property type="entry name" value="NAD(P)-binding Rossmann-fold domains"/>
    <property type="match status" value="1"/>
</dbReference>
<proteinExistence type="inferred from homology"/>
<evidence type="ECO:0000256" key="2">
    <source>
        <dbReference type="ARBA" id="ARBA00023002"/>
    </source>
</evidence>
<dbReference type="GO" id="GO:0016491">
    <property type="term" value="F:oxidoreductase activity"/>
    <property type="evidence" value="ECO:0007669"/>
    <property type="project" value="UniProtKB-KW"/>
</dbReference>
<dbReference type="InterPro" id="IPR036291">
    <property type="entry name" value="NAD(P)-bd_dom_sf"/>
</dbReference>
<dbReference type="EMBL" id="BAGZ01000008">
    <property type="protein sequence ID" value="GAB78011.1"/>
    <property type="molecule type" value="Genomic_DNA"/>
</dbReference>
<gene>
    <name evidence="4" type="ORF">AUCHE_08_02550</name>
</gene>
<dbReference type="InterPro" id="IPR002347">
    <property type="entry name" value="SDR_fam"/>
</dbReference>
<dbReference type="PANTHER" id="PTHR44196:SF1">
    <property type="entry name" value="DEHYDROGENASE_REDUCTASE SDR FAMILY MEMBER 7B"/>
    <property type="match status" value="1"/>
</dbReference>
<dbReference type="STRING" id="100225.SAMN05421595_0526"/>
<dbReference type="Proteomes" id="UP000008495">
    <property type="component" value="Unassembled WGS sequence"/>
</dbReference>
<dbReference type="AlphaFoldDB" id="K6UMD1"/>
<accession>K6UMD1</accession>
<comment type="similarity">
    <text evidence="1">Belongs to the short-chain dehydrogenases/reductases (SDR) family.</text>
</comment>
<reference evidence="4 5" key="1">
    <citation type="submission" date="2012-08" db="EMBL/GenBank/DDBJ databases">
        <title>Whole genome shotgun sequence of Austwickia chelonae NBRC 105200.</title>
        <authorList>
            <person name="Yoshida I."/>
            <person name="Hosoyama A."/>
            <person name="Tsuchikane K."/>
            <person name="Katsumata H."/>
            <person name="Ando Y."/>
            <person name="Ohji S."/>
            <person name="Hamada M."/>
            <person name="Tamura T."/>
            <person name="Yamazoe A."/>
            <person name="Yamazaki S."/>
            <person name="Fujita N."/>
        </authorList>
    </citation>
    <scope>NUCLEOTIDE SEQUENCE [LARGE SCALE GENOMIC DNA]</scope>
    <source>
        <strain evidence="4 5">NBRC 105200</strain>
    </source>
</reference>
<comment type="caution">
    <text evidence="4">The sequence shown here is derived from an EMBL/GenBank/DDBJ whole genome shotgun (WGS) entry which is preliminary data.</text>
</comment>
<dbReference type="Pfam" id="PF00106">
    <property type="entry name" value="adh_short"/>
    <property type="match status" value="1"/>
</dbReference>
<dbReference type="RefSeq" id="WP_006502765.1">
    <property type="nucleotide sequence ID" value="NZ_BAGZ01000008.1"/>
</dbReference>